<dbReference type="CDD" id="cd07989">
    <property type="entry name" value="LPLAT_AGPAT-like"/>
    <property type="match status" value="1"/>
</dbReference>
<dbReference type="EMBL" id="JALBWM010000012">
    <property type="protein sequence ID" value="MCO1333618.1"/>
    <property type="molecule type" value="Genomic_DNA"/>
</dbReference>
<dbReference type="AlphaFoldDB" id="A0A9X2EQ36"/>
<keyword evidence="3 5" id="KW-0012">Acyltransferase</keyword>
<protein>
    <submittedName>
        <fullName evidence="5">1-acyl-sn-glycerol-3-phosphate acyltransferase</fullName>
    </submittedName>
</protein>
<dbReference type="PANTHER" id="PTHR10434">
    <property type="entry name" value="1-ACYL-SN-GLYCEROL-3-PHOSPHATE ACYLTRANSFERASE"/>
    <property type="match status" value="1"/>
</dbReference>
<dbReference type="SUPFAM" id="SSF69593">
    <property type="entry name" value="Glycerol-3-phosphate (1)-acyltransferase"/>
    <property type="match status" value="1"/>
</dbReference>
<evidence type="ECO:0000256" key="1">
    <source>
        <dbReference type="ARBA" id="ARBA00005189"/>
    </source>
</evidence>
<name>A0A9X2EQ36_9GAMM</name>
<evidence type="ECO:0000256" key="3">
    <source>
        <dbReference type="ARBA" id="ARBA00023315"/>
    </source>
</evidence>
<accession>A0A9X2EQ36</accession>
<dbReference type="Pfam" id="PF01553">
    <property type="entry name" value="Acyltransferase"/>
    <property type="match status" value="1"/>
</dbReference>
<evidence type="ECO:0000256" key="2">
    <source>
        <dbReference type="ARBA" id="ARBA00022679"/>
    </source>
</evidence>
<feature type="domain" description="Phospholipid/glycerol acyltransferase" evidence="4">
    <location>
        <begin position="20"/>
        <end position="101"/>
    </location>
</feature>
<dbReference type="InterPro" id="IPR002123">
    <property type="entry name" value="Plipid/glycerol_acylTrfase"/>
</dbReference>
<keyword evidence="2" id="KW-0808">Transferase</keyword>
<dbReference type="PANTHER" id="PTHR10434:SF11">
    <property type="entry name" value="1-ACYL-SN-GLYCEROL-3-PHOSPHATE ACYLTRANSFERASE"/>
    <property type="match status" value="1"/>
</dbReference>
<comment type="caution">
    <text evidence="5">The sequence shown here is derived from an EMBL/GenBank/DDBJ whole genome shotgun (WGS) entry which is preliminary data.</text>
</comment>
<gene>
    <name evidence="5" type="ORF">MO867_04610</name>
</gene>
<proteinExistence type="predicted"/>
<reference evidence="5" key="1">
    <citation type="journal article" date="2022" name="Arch. Microbiol.">
        <title>Microbulbifer okhotskensis sp. nov., isolated from a deep bottom sediment of the Okhotsk Sea.</title>
        <authorList>
            <person name="Romanenko L."/>
            <person name="Kurilenko V."/>
            <person name="Otstavnykh N."/>
            <person name="Velansky P."/>
            <person name="Isaeva M."/>
            <person name="Mikhailov V."/>
        </authorList>
    </citation>
    <scope>NUCLEOTIDE SEQUENCE</scope>
    <source>
        <strain evidence="5">OS29</strain>
    </source>
</reference>
<sequence>MKNYCVGTRTIARWVMGIKCEFRGIENLPKEGALILAAAHQSYLDLLLRSDVTALAKRELFTLPIIGPILRKIRVIRVDRKDTNVHLDMQCVGELVQAQKSLLLV</sequence>
<evidence type="ECO:0000313" key="5">
    <source>
        <dbReference type="EMBL" id="MCO1333618.1"/>
    </source>
</evidence>
<dbReference type="RefSeq" id="WP_252465062.1">
    <property type="nucleotide sequence ID" value="NZ_JALBWM010000012.1"/>
</dbReference>
<organism evidence="5 6">
    <name type="scientific">Microbulbifer okhotskensis</name>
    <dbReference type="NCBI Taxonomy" id="2926617"/>
    <lineage>
        <taxon>Bacteria</taxon>
        <taxon>Pseudomonadati</taxon>
        <taxon>Pseudomonadota</taxon>
        <taxon>Gammaproteobacteria</taxon>
        <taxon>Cellvibrionales</taxon>
        <taxon>Microbulbiferaceae</taxon>
        <taxon>Microbulbifer</taxon>
    </lineage>
</organism>
<evidence type="ECO:0000259" key="4">
    <source>
        <dbReference type="Pfam" id="PF01553"/>
    </source>
</evidence>
<dbReference type="Proteomes" id="UP001139028">
    <property type="component" value="Unassembled WGS sequence"/>
</dbReference>
<comment type="pathway">
    <text evidence="1">Lipid metabolism.</text>
</comment>
<keyword evidence="6" id="KW-1185">Reference proteome</keyword>
<dbReference type="GO" id="GO:0003841">
    <property type="term" value="F:1-acylglycerol-3-phosphate O-acyltransferase activity"/>
    <property type="evidence" value="ECO:0007669"/>
    <property type="project" value="TreeGrafter"/>
</dbReference>
<dbReference type="GO" id="GO:0006654">
    <property type="term" value="P:phosphatidic acid biosynthetic process"/>
    <property type="evidence" value="ECO:0007669"/>
    <property type="project" value="TreeGrafter"/>
</dbReference>
<evidence type="ECO:0000313" key="6">
    <source>
        <dbReference type="Proteomes" id="UP001139028"/>
    </source>
</evidence>